<proteinExistence type="predicted"/>
<accession>A0A0A9C2V2</accession>
<reference evidence="1" key="1">
    <citation type="submission" date="2014-09" db="EMBL/GenBank/DDBJ databases">
        <authorList>
            <person name="Magalhaes I.L.F."/>
            <person name="Oliveira U."/>
            <person name="Santos F.R."/>
            <person name="Vidigal T.H.D.A."/>
            <person name="Brescovit A.D."/>
            <person name="Santos A.J."/>
        </authorList>
    </citation>
    <scope>NUCLEOTIDE SEQUENCE</scope>
    <source>
        <tissue evidence="1">Shoot tissue taken approximately 20 cm above the soil surface</tissue>
    </source>
</reference>
<reference evidence="1" key="2">
    <citation type="journal article" date="2015" name="Data Brief">
        <title>Shoot transcriptome of the giant reed, Arundo donax.</title>
        <authorList>
            <person name="Barrero R.A."/>
            <person name="Guerrero F.D."/>
            <person name="Moolhuijzen P."/>
            <person name="Goolsby J.A."/>
            <person name="Tidwell J."/>
            <person name="Bellgard S.E."/>
            <person name="Bellgard M.I."/>
        </authorList>
    </citation>
    <scope>NUCLEOTIDE SEQUENCE</scope>
    <source>
        <tissue evidence="1">Shoot tissue taken approximately 20 cm above the soil surface</tissue>
    </source>
</reference>
<protein>
    <submittedName>
        <fullName evidence="1">Uncharacterized protein</fullName>
    </submittedName>
</protein>
<evidence type="ECO:0000313" key="1">
    <source>
        <dbReference type="EMBL" id="JAD67695.1"/>
    </source>
</evidence>
<organism evidence="1">
    <name type="scientific">Arundo donax</name>
    <name type="common">Giant reed</name>
    <name type="synonym">Donax arundinaceus</name>
    <dbReference type="NCBI Taxonomy" id="35708"/>
    <lineage>
        <taxon>Eukaryota</taxon>
        <taxon>Viridiplantae</taxon>
        <taxon>Streptophyta</taxon>
        <taxon>Embryophyta</taxon>
        <taxon>Tracheophyta</taxon>
        <taxon>Spermatophyta</taxon>
        <taxon>Magnoliopsida</taxon>
        <taxon>Liliopsida</taxon>
        <taxon>Poales</taxon>
        <taxon>Poaceae</taxon>
        <taxon>PACMAD clade</taxon>
        <taxon>Arundinoideae</taxon>
        <taxon>Arundineae</taxon>
        <taxon>Arundo</taxon>
    </lineage>
</organism>
<dbReference type="EMBL" id="GBRH01230200">
    <property type="protein sequence ID" value="JAD67695.1"/>
    <property type="molecule type" value="Transcribed_RNA"/>
</dbReference>
<dbReference type="AlphaFoldDB" id="A0A0A9C2V2"/>
<sequence>MCTAQGFGAWPFVTHAGRAKGDVDE</sequence>
<name>A0A0A9C2V2_ARUDO</name>